<comment type="catalytic activity">
    <reaction evidence="12 13">
        <text>L-threonine + hydrogencarbonate + ATP = L-threonylcarbamoyladenylate + diphosphate + H2O</text>
        <dbReference type="Rhea" id="RHEA:36407"/>
        <dbReference type="ChEBI" id="CHEBI:15377"/>
        <dbReference type="ChEBI" id="CHEBI:17544"/>
        <dbReference type="ChEBI" id="CHEBI:30616"/>
        <dbReference type="ChEBI" id="CHEBI:33019"/>
        <dbReference type="ChEBI" id="CHEBI:57926"/>
        <dbReference type="ChEBI" id="CHEBI:73682"/>
        <dbReference type="EC" id="2.7.7.87"/>
    </reaction>
</comment>
<dbReference type="GO" id="GO:0006450">
    <property type="term" value="P:regulation of translational fidelity"/>
    <property type="evidence" value="ECO:0007669"/>
    <property type="project" value="TreeGrafter"/>
</dbReference>
<evidence type="ECO:0000256" key="3">
    <source>
        <dbReference type="ARBA" id="ARBA00012584"/>
    </source>
</evidence>
<dbReference type="GO" id="GO:0005737">
    <property type="term" value="C:cytoplasm"/>
    <property type="evidence" value="ECO:0007669"/>
    <property type="project" value="UniProtKB-SubCell"/>
</dbReference>
<comment type="function">
    <text evidence="13">Required for the formation of a threonylcarbamoyl group on adenosine at position 37 (t(6)A37) in tRNAs that read codons beginning with adenine.</text>
</comment>
<evidence type="ECO:0000256" key="7">
    <source>
        <dbReference type="ARBA" id="ARBA00022694"/>
    </source>
</evidence>
<feature type="binding site" evidence="14">
    <location>
        <position position="137"/>
    </location>
    <ligand>
        <name>L-threonine</name>
        <dbReference type="ChEBI" id="CHEBI:57926"/>
    </ligand>
</feature>
<evidence type="ECO:0000256" key="8">
    <source>
        <dbReference type="ARBA" id="ARBA00022695"/>
    </source>
</evidence>
<feature type="binding site" evidence="14">
    <location>
        <position position="59"/>
    </location>
    <ligand>
        <name>ATP</name>
        <dbReference type="ChEBI" id="CHEBI:30616"/>
    </ligand>
</feature>
<feature type="binding site" evidence="14">
    <location>
        <position position="139"/>
    </location>
    <ligand>
        <name>ATP</name>
        <dbReference type="ChEBI" id="CHEBI:30616"/>
    </ligand>
</feature>
<dbReference type="GO" id="GO:0005524">
    <property type="term" value="F:ATP binding"/>
    <property type="evidence" value="ECO:0007669"/>
    <property type="project" value="UniProtKB-UniRule"/>
</dbReference>
<evidence type="ECO:0000256" key="5">
    <source>
        <dbReference type="ARBA" id="ARBA00022490"/>
    </source>
</evidence>
<dbReference type="InterPro" id="IPR038385">
    <property type="entry name" value="Sua5/YwlC_C"/>
</dbReference>
<dbReference type="PIRSF" id="PIRSF004930">
    <property type="entry name" value="Tln_factor_SUA5"/>
    <property type="match status" value="1"/>
</dbReference>
<proteinExistence type="inferred from homology"/>
<feature type="binding site" evidence="14">
    <location>
        <position position="228"/>
    </location>
    <ligand>
        <name>ATP</name>
        <dbReference type="ChEBI" id="CHEBI:30616"/>
    </ligand>
</feature>
<organism evidence="16 17">
    <name type="scientific">Candidatus Gallimonas intestinigallinarum</name>
    <dbReference type="NCBI Taxonomy" id="2838604"/>
    <lineage>
        <taxon>Bacteria</taxon>
        <taxon>Bacillati</taxon>
        <taxon>Bacillota</taxon>
        <taxon>Clostridia</taxon>
        <taxon>Candidatus Gallimonas</taxon>
    </lineage>
</organism>
<feature type="binding site" evidence="14">
    <location>
        <position position="147"/>
    </location>
    <ligand>
        <name>ATP</name>
        <dbReference type="ChEBI" id="CHEBI:30616"/>
    </ligand>
</feature>
<evidence type="ECO:0000313" key="17">
    <source>
        <dbReference type="Proteomes" id="UP000824044"/>
    </source>
</evidence>
<dbReference type="PANTHER" id="PTHR17490:SF16">
    <property type="entry name" value="THREONYLCARBAMOYL-AMP SYNTHASE"/>
    <property type="match status" value="1"/>
</dbReference>
<reference evidence="16" key="1">
    <citation type="journal article" date="2021" name="PeerJ">
        <title>Extensive microbial diversity within the chicken gut microbiome revealed by metagenomics and culture.</title>
        <authorList>
            <person name="Gilroy R."/>
            <person name="Ravi A."/>
            <person name="Getino M."/>
            <person name="Pursley I."/>
            <person name="Horton D.L."/>
            <person name="Alikhan N.F."/>
            <person name="Baker D."/>
            <person name="Gharbi K."/>
            <person name="Hall N."/>
            <person name="Watson M."/>
            <person name="Adriaenssens E.M."/>
            <person name="Foster-Nyarko E."/>
            <person name="Jarju S."/>
            <person name="Secka A."/>
            <person name="Antonio M."/>
            <person name="Oren A."/>
            <person name="Chaudhuri R.R."/>
            <person name="La Ragione R."/>
            <person name="Hildebrand F."/>
            <person name="Pallen M.J."/>
        </authorList>
    </citation>
    <scope>NUCLEOTIDE SEQUENCE</scope>
    <source>
        <strain evidence="16">CHK33-5263</strain>
    </source>
</reference>
<gene>
    <name evidence="16" type="ORF">H9812_04755</name>
</gene>
<evidence type="ECO:0000256" key="1">
    <source>
        <dbReference type="ARBA" id="ARBA00004496"/>
    </source>
</evidence>
<comment type="similarity">
    <text evidence="2 13">Belongs to the SUA5 family.</text>
</comment>
<evidence type="ECO:0000256" key="11">
    <source>
        <dbReference type="ARBA" id="ARBA00029774"/>
    </source>
</evidence>
<dbReference type="NCBIfam" id="TIGR00057">
    <property type="entry name" value="L-threonylcarbamoyladenylate synthase"/>
    <property type="match status" value="1"/>
</dbReference>
<feature type="binding site" evidence="14">
    <location>
        <position position="117"/>
    </location>
    <ligand>
        <name>L-threonine</name>
        <dbReference type="ChEBI" id="CHEBI:57926"/>
    </ligand>
</feature>
<feature type="domain" description="YrdC-like" evidence="15">
    <location>
        <begin position="10"/>
        <end position="195"/>
    </location>
</feature>
<dbReference type="InterPro" id="IPR050156">
    <property type="entry name" value="TC-AMP_synthase_SUA5"/>
</dbReference>
<dbReference type="PROSITE" id="PS51163">
    <property type="entry name" value="YRDC"/>
    <property type="match status" value="1"/>
</dbReference>
<dbReference type="InterPro" id="IPR010923">
    <property type="entry name" value="T(6)A37_SUA5"/>
</dbReference>
<dbReference type="PANTHER" id="PTHR17490">
    <property type="entry name" value="SUA5"/>
    <property type="match status" value="1"/>
</dbReference>
<name>A0A9D2IW90_9FIRM</name>
<feature type="binding site" evidence="14">
    <location>
        <position position="55"/>
    </location>
    <ligand>
        <name>ATP</name>
        <dbReference type="ChEBI" id="CHEBI:30616"/>
    </ligand>
</feature>
<dbReference type="Pfam" id="PF03481">
    <property type="entry name" value="Sua5_C"/>
    <property type="match status" value="1"/>
</dbReference>
<dbReference type="InterPro" id="IPR006070">
    <property type="entry name" value="Sua5-like_dom"/>
</dbReference>
<dbReference type="Pfam" id="PF01300">
    <property type="entry name" value="Sua5_yciO_yrdC"/>
    <property type="match status" value="1"/>
</dbReference>
<comment type="caution">
    <text evidence="16">The sequence shown here is derived from an EMBL/GenBank/DDBJ whole genome shotgun (WGS) entry which is preliminary data.</text>
</comment>
<feature type="binding site" evidence="14">
    <location>
        <position position="191"/>
    </location>
    <ligand>
        <name>ATP</name>
        <dbReference type="ChEBI" id="CHEBI:30616"/>
    </ligand>
</feature>
<dbReference type="Proteomes" id="UP000824044">
    <property type="component" value="Unassembled WGS sequence"/>
</dbReference>
<dbReference type="GO" id="GO:0061710">
    <property type="term" value="F:L-threonylcarbamoyladenylate synthase"/>
    <property type="evidence" value="ECO:0007669"/>
    <property type="project" value="UniProtKB-EC"/>
</dbReference>
<keyword evidence="7 13" id="KW-0819">tRNA processing</keyword>
<evidence type="ECO:0000256" key="13">
    <source>
        <dbReference type="PIRNR" id="PIRNR004930"/>
    </source>
</evidence>
<evidence type="ECO:0000256" key="6">
    <source>
        <dbReference type="ARBA" id="ARBA00022679"/>
    </source>
</evidence>
<dbReference type="Gene3D" id="3.90.870.10">
    <property type="entry name" value="DHBP synthase"/>
    <property type="match status" value="1"/>
</dbReference>
<sequence>MKTQILPVSPQSLAYAKELIQAGEVVAFPTETVYGLGADARNDAAVQKIFALKGRPADNPLIAHVHAGFDITALVETPAYTARLREKFLPGSLTMVYPSKGKVSRFVSGGLPTLSLRVPSSAAAQAFLRAVDIPIAAPSANRSKHVSPVTAQHVADDFDGDIPLILDGGPCTGGIESTVLDCTGAVPAILRAGLVTREMIAAEVGACEVYVPHEGEKPKSPGMAYKHYAPSCRTAFFTEGEADQAIRCYLAEQGRGGTPYFLCEHSFLAAHPEYRALDLGGTPEEMAARLYAHLRTGERCATLLIGIEPALSGGVMVGVKNRLLRAFGRSEIREKDV</sequence>
<dbReference type="EC" id="2.7.7.87" evidence="3 13"/>
<dbReference type="InterPro" id="IPR017945">
    <property type="entry name" value="DHBP_synth_RibB-like_a/b_dom"/>
</dbReference>
<evidence type="ECO:0000256" key="10">
    <source>
        <dbReference type="ARBA" id="ARBA00022840"/>
    </source>
</evidence>
<evidence type="ECO:0000259" key="15">
    <source>
        <dbReference type="PROSITE" id="PS51163"/>
    </source>
</evidence>
<protein>
    <recommendedName>
        <fullName evidence="4 13">Threonylcarbamoyl-AMP synthase</fullName>
        <shortName evidence="13">TC-AMP synthase</shortName>
        <ecNumber evidence="3 13">2.7.7.87</ecNumber>
    </recommendedName>
    <alternativeName>
        <fullName evidence="11 13">L-threonylcarbamoyladenylate synthase</fullName>
    </alternativeName>
</protein>
<evidence type="ECO:0000256" key="4">
    <source>
        <dbReference type="ARBA" id="ARBA00015492"/>
    </source>
</evidence>
<keyword evidence="10 13" id="KW-0067">ATP-binding</keyword>
<keyword evidence="8 13" id="KW-0548">Nucleotidyltransferase</keyword>
<dbReference type="GO" id="GO:0000049">
    <property type="term" value="F:tRNA binding"/>
    <property type="evidence" value="ECO:0007669"/>
    <property type="project" value="TreeGrafter"/>
</dbReference>
<dbReference type="AlphaFoldDB" id="A0A9D2IW90"/>
<dbReference type="InterPro" id="IPR005145">
    <property type="entry name" value="Sua5_C"/>
</dbReference>
<dbReference type="SUPFAM" id="SSF55821">
    <property type="entry name" value="YrdC/RibB"/>
    <property type="match status" value="1"/>
</dbReference>
<keyword evidence="6 13" id="KW-0808">Transferase</keyword>
<dbReference type="GO" id="GO:0003725">
    <property type="term" value="F:double-stranded RNA binding"/>
    <property type="evidence" value="ECO:0007669"/>
    <property type="project" value="UniProtKB-UniRule"/>
</dbReference>
<keyword evidence="5 13" id="KW-0963">Cytoplasm</keyword>
<evidence type="ECO:0000256" key="14">
    <source>
        <dbReference type="PIRSR" id="PIRSR004930-1"/>
    </source>
</evidence>
<evidence type="ECO:0000313" key="16">
    <source>
        <dbReference type="EMBL" id="HIZ24767.1"/>
    </source>
</evidence>
<feature type="binding site" evidence="14">
    <location>
        <position position="32"/>
    </location>
    <ligand>
        <name>L-threonine</name>
        <dbReference type="ChEBI" id="CHEBI:57926"/>
    </ligand>
</feature>
<dbReference type="Gene3D" id="3.40.50.11030">
    <property type="entry name" value="Threonylcarbamoyl-AMP synthase, C-terminal domain"/>
    <property type="match status" value="1"/>
</dbReference>
<feature type="binding site" evidence="14">
    <location>
        <position position="64"/>
    </location>
    <ligand>
        <name>L-threonine</name>
        <dbReference type="ChEBI" id="CHEBI:57926"/>
    </ligand>
</feature>
<dbReference type="GO" id="GO:0008033">
    <property type="term" value="P:tRNA processing"/>
    <property type="evidence" value="ECO:0007669"/>
    <property type="project" value="UniProtKB-KW"/>
</dbReference>
<reference evidence="16" key="2">
    <citation type="submission" date="2021-04" db="EMBL/GenBank/DDBJ databases">
        <authorList>
            <person name="Gilroy R."/>
        </authorList>
    </citation>
    <scope>NUCLEOTIDE SEQUENCE</scope>
    <source>
        <strain evidence="16">CHK33-5263</strain>
    </source>
</reference>
<feature type="binding site" evidence="14">
    <location>
        <position position="177"/>
    </location>
    <ligand>
        <name>L-threonine</name>
        <dbReference type="ChEBI" id="CHEBI:57926"/>
    </ligand>
</feature>
<dbReference type="EMBL" id="DXBS01000091">
    <property type="protein sequence ID" value="HIZ24767.1"/>
    <property type="molecule type" value="Genomic_DNA"/>
</dbReference>
<evidence type="ECO:0000256" key="9">
    <source>
        <dbReference type="ARBA" id="ARBA00022741"/>
    </source>
</evidence>
<evidence type="ECO:0000256" key="2">
    <source>
        <dbReference type="ARBA" id="ARBA00007663"/>
    </source>
</evidence>
<keyword evidence="9 13" id="KW-0547">Nucleotide-binding</keyword>
<accession>A0A9D2IW90</accession>
<feature type="binding site" evidence="14">
    <location>
        <position position="113"/>
    </location>
    <ligand>
        <name>ATP</name>
        <dbReference type="ChEBI" id="CHEBI:30616"/>
    </ligand>
</feature>
<comment type="subcellular location">
    <subcellularLocation>
        <location evidence="1 13">Cytoplasm</location>
    </subcellularLocation>
</comment>
<evidence type="ECO:0000256" key="12">
    <source>
        <dbReference type="ARBA" id="ARBA00048366"/>
    </source>
</evidence>